<evidence type="ECO:0000313" key="2">
    <source>
        <dbReference type="EMBL" id="AOO11678.1"/>
    </source>
</evidence>
<dbReference type="Proteomes" id="UP000225178">
    <property type="component" value="Segment"/>
</dbReference>
<gene>
    <name evidence="2" type="ORF">ES420910_197</name>
</gene>
<reference evidence="2 3" key="1">
    <citation type="journal article" date="2016" name="Environ. Microbiol.">
        <title>Genomic diversification of marine cyanophages into stable ecotypes.</title>
        <authorList>
            <person name="Marston M.F."/>
            <person name="Martiny J.B."/>
        </authorList>
    </citation>
    <scope>NUCLEOTIDE SEQUENCE [LARGE SCALE GENOMIC DNA]</scope>
    <source>
        <strain evidence="2">ES_42_0910</strain>
    </source>
</reference>
<accession>A0A1D7SDE4</accession>
<proteinExistence type="predicted"/>
<organism evidence="2 3">
    <name type="scientific">Cyanophage S-RIM44</name>
    <dbReference type="NCBI Taxonomy" id="1278485"/>
    <lineage>
        <taxon>Viruses</taxon>
        <taxon>Duplodnaviria</taxon>
        <taxon>Heunggongvirae</taxon>
        <taxon>Uroviricota</taxon>
        <taxon>Caudoviricetes</taxon>
        <taxon>Pantevenvirales</taxon>
        <taxon>Kyanoviridae</taxon>
        <taxon>Vellamovirus</taxon>
        <taxon>Vellamovirus rhodeisland44</taxon>
    </lineage>
</organism>
<evidence type="ECO:0000259" key="1">
    <source>
        <dbReference type="Pfam" id="PF18013"/>
    </source>
</evidence>
<dbReference type="Pfam" id="PF18013">
    <property type="entry name" value="Phage_lysozyme2"/>
    <property type="match status" value="1"/>
</dbReference>
<dbReference type="InterPro" id="IPR041219">
    <property type="entry name" value="Phage_lysozyme2"/>
</dbReference>
<dbReference type="Gene3D" id="1.10.530.10">
    <property type="match status" value="1"/>
</dbReference>
<dbReference type="EMBL" id="KX349291">
    <property type="protein sequence ID" value="AOO11678.1"/>
    <property type="molecule type" value="Genomic_DNA"/>
</dbReference>
<protein>
    <recommendedName>
        <fullName evidence="1">Phage tail lysozyme domain-containing protein</fullName>
    </recommendedName>
</protein>
<feature type="domain" description="Phage tail lysozyme" evidence="1">
    <location>
        <begin position="70"/>
        <end position="149"/>
    </location>
</feature>
<name>A0A1D7SDE4_9CAUD</name>
<evidence type="ECO:0000313" key="3">
    <source>
        <dbReference type="Proteomes" id="UP000225178"/>
    </source>
</evidence>
<sequence length="199" mass="22257">MKRMTTALSMAAAATTAFAAYSAMTSPPPPPVVTAPSVEPPAIEYTLTWKCEDCTPEEQYVLEELQKMTKITDRNALATIMGNIKQESKFIPDICEGGARISYTECKVGGYGLIQWTSIGRYKGLGNFCAKYVCDPSSLEGQTRWMINEPIFQKVLPQFEGGGQTVSYYMKPAYYWLGWGIKGNREIYAYDYTKKMVLV</sequence>